<evidence type="ECO:0000256" key="1">
    <source>
        <dbReference type="ARBA" id="ARBA00023286"/>
    </source>
</evidence>
<dbReference type="InterPro" id="IPR000595">
    <property type="entry name" value="cNMP-bd_dom"/>
</dbReference>
<sequence length="168" mass="18519">MDEQLLHMICDSLKPVSYDKYSYIVREGDPIDTTFFITQGIALTYTTNNNGEGTGSSHAECLEKGHFFGEELLEWGLTQPLSNRFKLPLSSKFIRSHTKVEAFALMANDLRNIVSKTKLHLGEEQLEKALASKLHEALAAKKKKQGESSQSGLNDGDGSLPSSGTQVN</sequence>
<evidence type="ECO:0000256" key="3">
    <source>
        <dbReference type="SAM" id="MobiDB-lite"/>
    </source>
</evidence>
<dbReference type="SMART" id="SM00100">
    <property type="entry name" value="cNMP"/>
    <property type="match status" value="1"/>
</dbReference>
<feature type="domain" description="Cyclic nucleotide-binding" evidence="4">
    <location>
        <begin position="1"/>
        <end position="73"/>
    </location>
</feature>
<dbReference type="SUPFAM" id="SSF51206">
    <property type="entry name" value="cAMP-binding domain-like"/>
    <property type="match status" value="1"/>
</dbReference>
<feature type="region of interest" description="Disordered" evidence="3">
    <location>
        <begin position="139"/>
        <end position="168"/>
    </location>
</feature>
<gene>
    <name evidence="5" type="ORF">FSB_LOCUS37381</name>
</gene>
<dbReference type="EMBL" id="OIVN01003209">
    <property type="protein sequence ID" value="SPD09499.1"/>
    <property type="molecule type" value="Genomic_DNA"/>
</dbReference>
<keyword evidence="1" id="KW-1071">Ligand-gated ion channel</keyword>
<dbReference type="InterPro" id="IPR018490">
    <property type="entry name" value="cNMP-bd_dom_sf"/>
</dbReference>
<name>A0A2N9HD17_FAGSY</name>
<protein>
    <recommendedName>
        <fullName evidence="4">Cyclic nucleotide-binding domain-containing protein</fullName>
    </recommendedName>
</protein>
<reference evidence="5" key="1">
    <citation type="submission" date="2018-02" db="EMBL/GenBank/DDBJ databases">
        <authorList>
            <person name="Cohen D.B."/>
            <person name="Kent A.D."/>
        </authorList>
    </citation>
    <scope>NUCLEOTIDE SEQUENCE</scope>
</reference>
<dbReference type="PROSITE" id="PS50042">
    <property type="entry name" value="CNMP_BINDING_3"/>
    <property type="match status" value="1"/>
</dbReference>
<dbReference type="Gene3D" id="2.60.120.10">
    <property type="entry name" value="Jelly Rolls"/>
    <property type="match status" value="1"/>
</dbReference>
<dbReference type="GO" id="GO:0034220">
    <property type="term" value="P:monoatomic ion transmembrane transport"/>
    <property type="evidence" value="ECO:0007669"/>
    <property type="project" value="UniProtKB-KW"/>
</dbReference>
<dbReference type="InterPro" id="IPR014710">
    <property type="entry name" value="RmlC-like_jellyroll"/>
</dbReference>
<keyword evidence="1" id="KW-0813">Transport</keyword>
<dbReference type="PANTHER" id="PTHR45651">
    <property type="entry name" value="CYCLIC NUCLEOTIDE-GATED ION CHANNEL 15-RELATED-RELATED"/>
    <property type="match status" value="1"/>
</dbReference>
<dbReference type="AlphaFoldDB" id="A0A2N9HD17"/>
<evidence type="ECO:0000259" key="4">
    <source>
        <dbReference type="PROSITE" id="PS50042"/>
    </source>
</evidence>
<keyword evidence="1" id="KW-0406">Ion transport</keyword>
<dbReference type="GO" id="GO:0016020">
    <property type="term" value="C:membrane"/>
    <property type="evidence" value="ECO:0007669"/>
    <property type="project" value="UniProtKB-SubCell"/>
</dbReference>
<accession>A0A2N9HD17</accession>
<proteinExistence type="predicted"/>
<dbReference type="CDD" id="cd00038">
    <property type="entry name" value="CAP_ED"/>
    <property type="match status" value="1"/>
</dbReference>
<evidence type="ECO:0000313" key="5">
    <source>
        <dbReference type="EMBL" id="SPD09499.1"/>
    </source>
</evidence>
<evidence type="ECO:0000256" key="2">
    <source>
        <dbReference type="ARBA" id="ARBA00023303"/>
    </source>
</evidence>
<organism evidence="5">
    <name type="scientific">Fagus sylvatica</name>
    <name type="common">Beechnut</name>
    <dbReference type="NCBI Taxonomy" id="28930"/>
    <lineage>
        <taxon>Eukaryota</taxon>
        <taxon>Viridiplantae</taxon>
        <taxon>Streptophyta</taxon>
        <taxon>Embryophyta</taxon>
        <taxon>Tracheophyta</taxon>
        <taxon>Spermatophyta</taxon>
        <taxon>Magnoliopsida</taxon>
        <taxon>eudicotyledons</taxon>
        <taxon>Gunneridae</taxon>
        <taxon>Pentapetalae</taxon>
        <taxon>rosids</taxon>
        <taxon>fabids</taxon>
        <taxon>Fagales</taxon>
        <taxon>Fagaceae</taxon>
        <taxon>Fagus</taxon>
    </lineage>
</organism>
<keyword evidence="2" id="KW-0407">Ion channel</keyword>
<dbReference type="PANTHER" id="PTHR45651:SF68">
    <property type="entry name" value="ION TRANSPORT DOMAIN-CONTAINING PROTEIN"/>
    <property type="match status" value="1"/>
</dbReference>